<dbReference type="SUPFAM" id="SSF49384">
    <property type="entry name" value="Carbohydrate-binding domain"/>
    <property type="match status" value="1"/>
</dbReference>
<dbReference type="PROSITE" id="PS51257">
    <property type="entry name" value="PROKAR_LIPOPROTEIN"/>
    <property type="match status" value="1"/>
</dbReference>
<dbReference type="Pfam" id="PF00963">
    <property type="entry name" value="Cohesin"/>
    <property type="match status" value="1"/>
</dbReference>
<dbReference type="InterPro" id="IPR008965">
    <property type="entry name" value="CBM2/CBM3_carb-bd_dom_sf"/>
</dbReference>
<sequence length="147" mass="15521">MDFSSVRKYLWRALLVTFLLFTAGCGSGDENTTPAATGTEAAVTLIPVGNGEYTVQGNNLDNLQGMQVDITYDPTVMSSPSVTKGEFISDAFMECNTIAPGIIKIAIIRMVPLSGSGRIATVTFANYSAVPPNAIALQYYLVGASAL</sequence>
<protein>
    <recommendedName>
        <fullName evidence="2">Cohesin domain-containing protein</fullName>
    </recommendedName>
</protein>
<reference evidence="3 4" key="1">
    <citation type="submission" date="2022-12" db="EMBL/GenBank/DDBJ databases">
        <title>Polyphasic characterization of Geotalea uranireducens NIT-SL11 newly isolated from a complex of sewage sludge and microbially reduced graphene oxide.</title>
        <authorList>
            <person name="Xie L."/>
            <person name="Yoshida N."/>
            <person name="Meng L."/>
        </authorList>
    </citation>
    <scope>NUCLEOTIDE SEQUENCE [LARGE SCALE GENOMIC DNA]</scope>
    <source>
        <strain evidence="3 4">NIT-SL11</strain>
    </source>
</reference>
<dbReference type="RefSeq" id="WP_282000081.1">
    <property type="nucleotide sequence ID" value="NZ_AP027151.1"/>
</dbReference>
<name>A0ABM8EN11_9BACT</name>
<evidence type="ECO:0000313" key="3">
    <source>
        <dbReference type="EMBL" id="BDV43968.1"/>
    </source>
</evidence>
<evidence type="ECO:0000313" key="4">
    <source>
        <dbReference type="Proteomes" id="UP001317705"/>
    </source>
</evidence>
<dbReference type="InterPro" id="IPR002102">
    <property type="entry name" value="Cohesin_dom"/>
</dbReference>
<organism evidence="3 4">
    <name type="scientific">Geotalea uraniireducens</name>
    <dbReference type="NCBI Taxonomy" id="351604"/>
    <lineage>
        <taxon>Bacteria</taxon>
        <taxon>Pseudomonadati</taxon>
        <taxon>Thermodesulfobacteriota</taxon>
        <taxon>Desulfuromonadia</taxon>
        <taxon>Geobacterales</taxon>
        <taxon>Geobacteraceae</taxon>
        <taxon>Geotalea</taxon>
    </lineage>
</organism>
<proteinExistence type="predicted"/>
<feature type="chain" id="PRO_5045232224" description="Cohesin domain-containing protein" evidence="1">
    <location>
        <begin position="29"/>
        <end position="147"/>
    </location>
</feature>
<keyword evidence="4" id="KW-1185">Reference proteome</keyword>
<feature type="signal peptide" evidence="1">
    <location>
        <begin position="1"/>
        <end position="28"/>
    </location>
</feature>
<gene>
    <name evidence="3" type="ORF">GURASL_28910</name>
</gene>
<keyword evidence="1" id="KW-0732">Signal</keyword>
<accession>A0ABM8EN11</accession>
<evidence type="ECO:0000259" key="2">
    <source>
        <dbReference type="Pfam" id="PF00963"/>
    </source>
</evidence>
<feature type="domain" description="Cohesin" evidence="2">
    <location>
        <begin position="54"/>
        <end position="125"/>
    </location>
</feature>
<evidence type="ECO:0000256" key="1">
    <source>
        <dbReference type="SAM" id="SignalP"/>
    </source>
</evidence>
<dbReference type="EMBL" id="AP027151">
    <property type="protein sequence ID" value="BDV43968.1"/>
    <property type="molecule type" value="Genomic_DNA"/>
</dbReference>
<dbReference type="Gene3D" id="2.60.40.680">
    <property type="match status" value="1"/>
</dbReference>
<dbReference type="CDD" id="cd08547">
    <property type="entry name" value="Type_II_cohesin"/>
    <property type="match status" value="1"/>
</dbReference>
<dbReference type="Proteomes" id="UP001317705">
    <property type="component" value="Chromosome"/>
</dbReference>